<dbReference type="FunFam" id="3.20.20.70:FF:000065">
    <property type="entry name" value="Hyaluronidase"/>
    <property type="match status" value="1"/>
</dbReference>
<feature type="glycosylation site" description="N-linked (GlcNAc...) asparagine" evidence="14">
    <location>
        <position position="374"/>
    </location>
</feature>
<evidence type="ECO:0000256" key="3">
    <source>
        <dbReference type="ARBA" id="ARBA00008871"/>
    </source>
</evidence>
<feature type="disulfide bond" evidence="15">
    <location>
        <begin position="387"/>
        <end position="441"/>
    </location>
</feature>
<dbReference type="InterPro" id="IPR018155">
    <property type="entry name" value="Hyaluronidase"/>
</dbReference>
<dbReference type="GO" id="GO:0098552">
    <property type="term" value="C:side of membrane"/>
    <property type="evidence" value="ECO:0007669"/>
    <property type="project" value="UniProtKB-KW"/>
</dbReference>
<gene>
    <name evidence="17" type="ORF">EI555_018774</name>
</gene>
<evidence type="ECO:0000256" key="8">
    <source>
        <dbReference type="ARBA" id="ARBA00023136"/>
    </source>
</evidence>
<keyword evidence="10" id="KW-0325">Glycoprotein</keyword>
<dbReference type="GO" id="GO:0007342">
    <property type="term" value="P:fusion of sperm to egg plasma membrane involved in single fertilization"/>
    <property type="evidence" value="ECO:0007669"/>
    <property type="project" value="InterPro"/>
</dbReference>
<evidence type="ECO:0000256" key="5">
    <source>
        <dbReference type="ARBA" id="ARBA00022622"/>
    </source>
</evidence>
<dbReference type="EC" id="3.2.1.35" evidence="16"/>
<dbReference type="PANTHER" id="PTHR11769">
    <property type="entry name" value="HYALURONIDASE"/>
    <property type="match status" value="1"/>
</dbReference>
<dbReference type="GO" id="GO:0005975">
    <property type="term" value="P:carbohydrate metabolic process"/>
    <property type="evidence" value="ECO:0007669"/>
    <property type="project" value="InterPro"/>
</dbReference>
<dbReference type="PRINTS" id="PR00846">
    <property type="entry name" value="GLHYDRLASE56"/>
</dbReference>
<keyword evidence="11" id="KW-0449">Lipoprotein</keyword>
<dbReference type="InterPro" id="IPR001439">
    <property type="entry name" value="Hyaluronidase_PH20/Hyal5"/>
</dbReference>
<comment type="catalytic activity">
    <reaction evidence="1 16">
        <text>Random hydrolysis of (1-&gt;4)-linkages between N-acetyl-beta-D-glucosamine and D-glucuronate residues in hyaluronate.</text>
        <dbReference type="EC" id="3.2.1.35"/>
    </reaction>
</comment>
<keyword evidence="9 15" id="KW-1015">Disulfide bond</keyword>
<evidence type="ECO:0000256" key="10">
    <source>
        <dbReference type="ARBA" id="ARBA00023180"/>
    </source>
</evidence>
<evidence type="ECO:0000256" key="7">
    <source>
        <dbReference type="ARBA" id="ARBA00022801"/>
    </source>
</evidence>
<feature type="disulfide bond" evidence="15">
    <location>
        <begin position="382"/>
        <end position="393"/>
    </location>
</feature>
<dbReference type="GO" id="GO:0005886">
    <property type="term" value="C:plasma membrane"/>
    <property type="evidence" value="ECO:0007669"/>
    <property type="project" value="UniProtKB-SubCell"/>
</dbReference>
<feature type="non-terminal residue" evidence="17">
    <location>
        <position position="1"/>
    </location>
</feature>
<evidence type="ECO:0000256" key="2">
    <source>
        <dbReference type="ARBA" id="ARBA00004609"/>
    </source>
</evidence>
<dbReference type="AlphaFoldDB" id="A0A4V5P917"/>
<evidence type="ECO:0000256" key="15">
    <source>
        <dbReference type="PIRSR" id="PIRSR038193-3"/>
    </source>
</evidence>
<keyword evidence="4" id="KW-1003">Cell membrane</keyword>
<dbReference type="PRINTS" id="PR00848">
    <property type="entry name" value="SPERMPH20"/>
</dbReference>
<keyword evidence="12 16" id="KW-0326">Glycosidase</keyword>
<keyword evidence="6" id="KW-0732">Signal</keyword>
<comment type="similarity">
    <text evidence="3 16">Belongs to the glycosyl hydrolase 56 family.</text>
</comment>
<dbReference type="InterPro" id="IPR017853">
    <property type="entry name" value="GH"/>
</dbReference>
<dbReference type="GO" id="GO:0030214">
    <property type="term" value="P:hyaluronan catabolic process"/>
    <property type="evidence" value="ECO:0007669"/>
    <property type="project" value="TreeGrafter"/>
</dbReference>
<feature type="active site" description="Proton donor" evidence="13">
    <location>
        <position position="153"/>
    </location>
</feature>
<evidence type="ECO:0000256" key="12">
    <source>
        <dbReference type="ARBA" id="ARBA00023295"/>
    </source>
</evidence>
<evidence type="ECO:0000313" key="18">
    <source>
        <dbReference type="Proteomes" id="UP000308365"/>
    </source>
</evidence>
<dbReference type="GO" id="GO:0004415">
    <property type="term" value="F:hyalurononglucosaminidase activity"/>
    <property type="evidence" value="ECO:0007669"/>
    <property type="project" value="UniProtKB-UniRule"/>
</dbReference>
<dbReference type="PIRSF" id="PIRSF500773">
    <property type="entry name" value="Hyaluronidase_PH20_Hyal5"/>
    <property type="match status" value="1"/>
</dbReference>
<keyword evidence="7 16" id="KW-0378">Hydrolase</keyword>
<accession>A0A4V5P917</accession>
<name>A0A4V5P917_MONMO</name>
<dbReference type="SUPFAM" id="SSF51445">
    <property type="entry name" value="(Trans)glycosidases"/>
    <property type="match status" value="1"/>
</dbReference>
<dbReference type="Gene3D" id="3.20.20.70">
    <property type="entry name" value="Aldolase class I"/>
    <property type="match status" value="1"/>
</dbReference>
<feature type="disulfide bond" evidence="15">
    <location>
        <begin position="443"/>
        <end position="449"/>
    </location>
</feature>
<dbReference type="Pfam" id="PF01630">
    <property type="entry name" value="Glyco_hydro_56"/>
    <property type="match status" value="1"/>
</dbReference>
<comment type="subcellular location">
    <subcellularLocation>
        <location evidence="2">Cell membrane</location>
        <topology evidence="2">Lipid-anchor</topology>
        <topology evidence="2">GPI-anchor</topology>
    </subcellularLocation>
</comment>
<organism evidence="17 18">
    <name type="scientific">Monodon monoceros</name>
    <name type="common">Narwhal</name>
    <name type="synonym">Ceratodon monodon</name>
    <dbReference type="NCBI Taxonomy" id="40151"/>
    <lineage>
        <taxon>Eukaryota</taxon>
        <taxon>Metazoa</taxon>
        <taxon>Chordata</taxon>
        <taxon>Craniata</taxon>
        <taxon>Vertebrata</taxon>
        <taxon>Euteleostomi</taxon>
        <taxon>Mammalia</taxon>
        <taxon>Eutheria</taxon>
        <taxon>Laurasiatheria</taxon>
        <taxon>Artiodactyla</taxon>
        <taxon>Whippomorpha</taxon>
        <taxon>Cetacea</taxon>
        <taxon>Odontoceti</taxon>
        <taxon>Monodontidae</taxon>
        <taxon>Monodon</taxon>
    </lineage>
</organism>
<sequence>SFLFVMGVLRLQHTSFGSFVVSSGVPQAVFTFLLVPCCLTMDFRASPLIANMSFLWAWNAPTDRCAGRFDMPPDLSLFPLVGDPQKGATGNFITLFYADRLGYYPHIDERTGRSVHGGIPQMGSLKKHLDKAKEDISYYMPIDNVGLAVIDWENWRPTWARNWKPKDTYRDQSIELVLQQNIQLTFPEAAKIAKVEFEKAAKSFMQETLKLGKLLRPNHLWGYYLFPDCYNHNYNQPSYNGSCRDIEKRRNDALDWLWKESTALFPSIYLNSRLKSSPQAALFVRNRVQEAIRMSKVASDKSPLPVFVYARPVFTDVSLQFLSQGDLVNTIGESIALGASGIIMWGSLNLSLTRQSCMNLDNYMKTTLNPYVINVTLATKMCSQALCQEQGVCTRKYWNSSNYLHLNPKNFAIQTGKGGKYTVHGKPTLKDLQQFSKKFYCSCYANIRCKKRVDIKNIHTINVCIAEGVCVDGFLNFEPRNHSSRWKEISSTTLSNISFSTPTVTVSPCVPGKDLRGCLKVTCSVEALFNNTQGGCHSVNRKNTSSQLHIQNKKNETTY</sequence>
<keyword evidence="5" id="KW-0336">GPI-anchor</keyword>
<dbReference type="PANTHER" id="PTHR11769:SF20">
    <property type="entry name" value="HYALURONIDASE PH-20"/>
    <property type="match status" value="1"/>
</dbReference>
<feature type="disulfide bond" evidence="15">
    <location>
        <begin position="65"/>
        <end position="357"/>
    </location>
</feature>
<evidence type="ECO:0000256" key="11">
    <source>
        <dbReference type="ARBA" id="ARBA00023288"/>
    </source>
</evidence>
<evidence type="ECO:0000256" key="6">
    <source>
        <dbReference type="ARBA" id="ARBA00022729"/>
    </source>
</evidence>
<dbReference type="PIRSF" id="PIRSF038193">
    <property type="entry name" value="Hyaluronidase"/>
    <property type="match status" value="1"/>
</dbReference>
<evidence type="ECO:0000256" key="9">
    <source>
        <dbReference type="ARBA" id="ARBA00023157"/>
    </source>
</evidence>
<evidence type="ECO:0000256" key="14">
    <source>
        <dbReference type="PIRSR" id="PIRSR038193-2"/>
    </source>
</evidence>
<evidence type="ECO:0000256" key="16">
    <source>
        <dbReference type="RuleBase" id="RU610713"/>
    </source>
</evidence>
<evidence type="ECO:0000313" key="17">
    <source>
        <dbReference type="EMBL" id="TKC39600.1"/>
    </source>
</evidence>
<dbReference type="InterPro" id="IPR013785">
    <property type="entry name" value="Aldolase_TIM"/>
</dbReference>
<reference evidence="18" key="1">
    <citation type="journal article" date="2019" name="IScience">
        <title>Narwhal Genome Reveals Long-Term Low Genetic Diversity despite Current Large Abundance Size.</title>
        <authorList>
            <person name="Westbury M.V."/>
            <person name="Petersen B."/>
            <person name="Garde E."/>
            <person name="Heide-Jorgensen M.P."/>
            <person name="Lorenzen E.D."/>
        </authorList>
    </citation>
    <scope>NUCLEOTIDE SEQUENCE [LARGE SCALE GENOMIC DNA]</scope>
</reference>
<dbReference type="EMBL" id="RWIC01000850">
    <property type="protein sequence ID" value="TKC39600.1"/>
    <property type="molecule type" value="Genomic_DNA"/>
</dbReference>
<feature type="disulfide bond" evidence="15">
    <location>
        <begin position="229"/>
        <end position="243"/>
    </location>
</feature>
<evidence type="ECO:0000256" key="1">
    <source>
        <dbReference type="ARBA" id="ARBA00000251"/>
    </source>
</evidence>
<evidence type="ECO:0000256" key="13">
    <source>
        <dbReference type="PIRSR" id="PIRSR038193-1"/>
    </source>
</evidence>
<dbReference type="GO" id="GO:0001669">
    <property type="term" value="C:acrosomal vesicle"/>
    <property type="evidence" value="ECO:0007669"/>
    <property type="project" value="TreeGrafter"/>
</dbReference>
<comment type="caution">
    <text evidence="17">The sequence shown here is derived from an EMBL/GenBank/DDBJ whole genome shotgun (WGS) entry which is preliminary data.</text>
</comment>
<proteinExistence type="inferred from homology"/>
<protein>
    <recommendedName>
        <fullName evidence="16">Hyaluronidase</fullName>
        <ecNumber evidence="16">3.2.1.35</ecNumber>
    </recommendedName>
</protein>
<evidence type="ECO:0000256" key="4">
    <source>
        <dbReference type="ARBA" id="ARBA00022475"/>
    </source>
</evidence>
<dbReference type="Proteomes" id="UP000308365">
    <property type="component" value="Unassembled WGS sequence"/>
</dbReference>
<keyword evidence="8" id="KW-0472">Membrane</keyword>